<dbReference type="Pfam" id="PF04892">
    <property type="entry name" value="VanZ"/>
    <property type="match status" value="1"/>
</dbReference>
<dbReference type="InterPro" id="IPR006976">
    <property type="entry name" value="VanZ-like"/>
</dbReference>
<evidence type="ECO:0000313" key="4">
    <source>
        <dbReference type="Proteomes" id="UP000262954"/>
    </source>
</evidence>
<keyword evidence="1" id="KW-1133">Transmembrane helix</keyword>
<dbReference type="Proteomes" id="UP000262954">
    <property type="component" value="Unassembled WGS sequence"/>
</dbReference>
<evidence type="ECO:0000313" key="3">
    <source>
        <dbReference type="EMBL" id="HBJ07407.1"/>
    </source>
</evidence>
<keyword evidence="1" id="KW-0812">Transmembrane</keyword>
<accession>A0A316RDP7</accession>
<dbReference type="NCBIfam" id="NF037970">
    <property type="entry name" value="vanZ_1"/>
    <property type="match status" value="1"/>
</dbReference>
<dbReference type="PANTHER" id="PTHR28008">
    <property type="entry name" value="DOMAIN PROTEIN, PUTATIVE (AFU_ORTHOLOGUE AFUA_3G10980)-RELATED"/>
    <property type="match status" value="1"/>
</dbReference>
<keyword evidence="1" id="KW-0472">Membrane</keyword>
<feature type="transmembrane region" description="Helical" evidence="1">
    <location>
        <begin position="7"/>
        <end position="23"/>
    </location>
</feature>
<dbReference type="PANTHER" id="PTHR28008:SF1">
    <property type="entry name" value="DOMAIN PROTEIN, PUTATIVE (AFU_ORTHOLOGUE AFUA_3G10980)-RELATED"/>
    <property type="match status" value="1"/>
</dbReference>
<feature type="domain" description="VanZ-like" evidence="2">
    <location>
        <begin position="24"/>
        <end position="121"/>
    </location>
</feature>
<feature type="transmembrane region" description="Helical" evidence="1">
    <location>
        <begin position="73"/>
        <end position="94"/>
    </location>
</feature>
<feature type="transmembrane region" description="Helical" evidence="1">
    <location>
        <begin position="43"/>
        <end position="61"/>
    </location>
</feature>
<evidence type="ECO:0000259" key="2">
    <source>
        <dbReference type="Pfam" id="PF04892"/>
    </source>
</evidence>
<gene>
    <name evidence="3" type="ORF">DDY73_00225</name>
</gene>
<protein>
    <recommendedName>
        <fullName evidence="2">VanZ-like domain-containing protein</fullName>
    </recommendedName>
</protein>
<reference evidence="3 4" key="1">
    <citation type="journal article" date="2018" name="Nat. Biotechnol.">
        <title>A standardized bacterial taxonomy based on genome phylogeny substantially revises the tree of life.</title>
        <authorList>
            <person name="Parks D.H."/>
            <person name="Chuvochina M."/>
            <person name="Waite D.W."/>
            <person name="Rinke C."/>
            <person name="Skarshewski A."/>
            <person name="Chaumeil P.A."/>
            <person name="Hugenholtz P."/>
        </authorList>
    </citation>
    <scope>NUCLEOTIDE SEQUENCE [LARGE SCALE GENOMIC DNA]</scope>
    <source>
        <strain evidence="3">UBA11482</strain>
    </source>
</reference>
<evidence type="ECO:0000256" key="1">
    <source>
        <dbReference type="SAM" id="Phobius"/>
    </source>
</evidence>
<dbReference type="AlphaFoldDB" id="A0A316RDP7"/>
<comment type="caution">
    <text evidence="3">The sequence shown here is derived from an EMBL/GenBank/DDBJ whole genome shotgun (WGS) entry which is preliminary data.</text>
</comment>
<sequence length="143" mass="16615">MKVIRFLSRFIPTMLVGITILYLSLSHVTSPYNVPNIQNLDKIVHFTMYMGLVSVFCFDVYRSSWLSRYDGSILLSGWILAVLWGGLMELFQKYFTEYRTADWFDFLANTVGAFAGILIGVFIIRPLIRRYKKTNKRQNAPIL</sequence>
<proteinExistence type="predicted"/>
<organism evidence="3 4">
    <name type="scientific">Coprobacter fastidiosus</name>
    <dbReference type="NCBI Taxonomy" id="1099853"/>
    <lineage>
        <taxon>Bacteria</taxon>
        <taxon>Pseudomonadati</taxon>
        <taxon>Bacteroidota</taxon>
        <taxon>Bacteroidia</taxon>
        <taxon>Bacteroidales</taxon>
        <taxon>Barnesiellaceae</taxon>
        <taxon>Coprobacter</taxon>
    </lineage>
</organism>
<dbReference type="RefSeq" id="WP_009319169.1">
    <property type="nucleotide sequence ID" value="NZ_CABKQP010000005.1"/>
</dbReference>
<feature type="transmembrane region" description="Helical" evidence="1">
    <location>
        <begin position="106"/>
        <end position="128"/>
    </location>
</feature>
<dbReference type="EMBL" id="DNWC01000006">
    <property type="protein sequence ID" value="HBJ07407.1"/>
    <property type="molecule type" value="Genomic_DNA"/>
</dbReference>
<name>A0A316RDP7_9BACT</name>